<organism evidence="2 3">
    <name type="scientific">Pleurodeles waltl</name>
    <name type="common">Iberian ribbed newt</name>
    <dbReference type="NCBI Taxonomy" id="8319"/>
    <lineage>
        <taxon>Eukaryota</taxon>
        <taxon>Metazoa</taxon>
        <taxon>Chordata</taxon>
        <taxon>Craniata</taxon>
        <taxon>Vertebrata</taxon>
        <taxon>Euteleostomi</taxon>
        <taxon>Amphibia</taxon>
        <taxon>Batrachia</taxon>
        <taxon>Caudata</taxon>
        <taxon>Salamandroidea</taxon>
        <taxon>Salamandridae</taxon>
        <taxon>Pleurodelinae</taxon>
        <taxon>Pleurodeles</taxon>
    </lineage>
</organism>
<sequence>MKRFTPPESCDRSRAASLSRRLFVISGRRAAARRLVGPSRQASLAAQSLSTAGERRGSGQARRAASAAPTRSHPLPAKQLSGAPQCQPLRGYRSRETAEIQRGREALRPLGPLLCAN</sequence>
<feature type="region of interest" description="Disordered" evidence="1">
    <location>
        <begin position="35"/>
        <end position="97"/>
    </location>
</feature>
<reference evidence="2" key="1">
    <citation type="journal article" date="2022" name="bioRxiv">
        <title>Sequencing and chromosome-scale assembly of the giantPleurodeles waltlgenome.</title>
        <authorList>
            <person name="Brown T."/>
            <person name="Elewa A."/>
            <person name="Iarovenko S."/>
            <person name="Subramanian E."/>
            <person name="Araus A.J."/>
            <person name="Petzold A."/>
            <person name="Susuki M."/>
            <person name="Suzuki K.-i.T."/>
            <person name="Hayashi T."/>
            <person name="Toyoda A."/>
            <person name="Oliveira C."/>
            <person name="Osipova E."/>
            <person name="Leigh N.D."/>
            <person name="Simon A."/>
            <person name="Yun M.H."/>
        </authorList>
    </citation>
    <scope>NUCLEOTIDE SEQUENCE</scope>
    <source>
        <strain evidence="2">20211129_DDA</strain>
        <tissue evidence="2">Liver</tissue>
    </source>
</reference>
<dbReference type="Proteomes" id="UP001066276">
    <property type="component" value="Chromosome 8"/>
</dbReference>
<name>A0AAV7NX67_PLEWA</name>
<proteinExistence type="predicted"/>
<comment type="caution">
    <text evidence="2">The sequence shown here is derived from an EMBL/GenBank/DDBJ whole genome shotgun (WGS) entry which is preliminary data.</text>
</comment>
<evidence type="ECO:0000313" key="2">
    <source>
        <dbReference type="EMBL" id="KAJ1118968.1"/>
    </source>
</evidence>
<evidence type="ECO:0000313" key="3">
    <source>
        <dbReference type="Proteomes" id="UP001066276"/>
    </source>
</evidence>
<gene>
    <name evidence="2" type="ORF">NDU88_007155</name>
</gene>
<dbReference type="AlphaFoldDB" id="A0AAV7NX67"/>
<keyword evidence="3" id="KW-1185">Reference proteome</keyword>
<protein>
    <submittedName>
        <fullName evidence="2">Uncharacterized protein</fullName>
    </submittedName>
</protein>
<evidence type="ECO:0000256" key="1">
    <source>
        <dbReference type="SAM" id="MobiDB-lite"/>
    </source>
</evidence>
<dbReference type="EMBL" id="JANPWB010000012">
    <property type="protein sequence ID" value="KAJ1118968.1"/>
    <property type="molecule type" value="Genomic_DNA"/>
</dbReference>
<accession>A0AAV7NX67</accession>
<feature type="compositionally biased region" description="Low complexity" evidence="1">
    <location>
        <begin position="41"/>
        <end position="72"/>
    </location>
</feature>